<organism evidence="1 2">
    <name type="scientific">Cadophora malorum</name>
    <dbReference type="NCBI Taxonomy" id="108018"/>
    <lineage>
        <taxon>Eukaryota</taxon>
        <taxon>Fungi</taxon>
        <taxon>Dikarya</taxon>
        <taxon>Ascomycota</taxon>
        <taxon>Pezizomycotina</taxon>
        <taxon>Leotiomycetes</taxon>
        <taxon>Helotiales</taxon>
        <taxon>Ploettnerulaceae</taxon>
        <taxon>Cadophora</taxon>
    </lineage>
</organism>
<reference evidence="1" key="1">
    <citation type="submission" date="2021-02" db="EMBL/GenBank/DDBJ databases">
        <title>Genome sequence Cadophora malorum strain M34.</title>
        <authorList>
            <person name="Stefanovic E."/>
            <person name="Vu D."/>
            <person name="Scully C."/>
            <person name="Dijksterhuis J."/>
            <person name="Roader J."/>
            <person name="Houbraken J."/>
        </authorList>
    </citation>
    <scope>NUCLEOTIDE SEQUENCE</scope>
    <source>
        <strain evidence="1">M34</strain>
    </source>
</reference>
<keyword evidence="2" id="KW-1185">Reference proteome</keyword>
<evidence type="ECO:0000313" key="2">
    <source>
        <dbReference type="Proteomes" id="UP000664132"/>
    </source>
</evidence>
<dbReference type="Proteomes" id="UP000664132">
    <property type="component" value="Unassembled WGS sequence"/>
</dbReference>
<dbReference type="EMBL" id="JAFJYH010000305">
    <property type="protein sequence ID" value="KAG4413594.1"/>
    <property type="molecule type" value="Genomic_DNA"/>
</dbReference>
<accession>A0A8H7W7D6</accession>
<protein>
    <submittedName>
        <fullName evidence="1">Uncharacterized protein</fullName>
    </submittedName>
</protein>
<name>A0A8H7W7D6_9HELO</name>
<gene>
    <name evidence="1" type="ORF">IFR04_013260</name>
</gene>
<comment type="caution">
    <text evidence="1">The sequence shown here is derived from an EMBL/GenBank/DDBJ whole genome shotgun (WGS) entry which is preliminary data.</text>
</comment>
<proteinExistence type="predicted"/>
<sequence>MSTIIYKRPNGKRDAVYLSGTLEMTAGEIQPPTVIEAPCEYDIQPSIYAEETFYHLPDLTVPLTVMNKMSVPT</sequence>
<dbReference type="AlphaFoldDB" id="A0A8H7W7D6"/>
<evidence type="ECO:0000313" key="1">
    <source>
        <dbReference type="EMBL" id="KAG4413594.1"/>
    </source>
</evidence>